<dbReference type="PANTHER" id="PTHR11487:SF0">
    <property type="entry name" value="S-ACYL FATTY ACID SYNTHASE THIOESTERASE, MEDIUM CHAIN"/>
    <property type="match status" value="1"/>
</dbReference>
<dbReference type="Pfam" id="PF00975">
    <property type="entry name" value="Thioesterase"/>
    <property type="match status" value="1"/>
</dbReference>
<keyword evidence="5" id="KW-1185">Reference proteome</keyword>
<dbReference type="InterPro" id="IPR012223">
    <property type="entry name" value="TEII"/>
</dbReference>
<dbReference type="PANTHER" id="PTHR11487">
    <property type="entry name" value="THIOESTERASE"/>
    <property type="match status" value="1"/>
</dbReference>
<dbReference type="SMART" id="SM00824">
    <property type="entry name" value="PKS_TE"/>
    <property type="match status" value="1"/>
</dbReference>
<organism evidence="4 5">
    <name type="scientific">Actinoallomurus spadix</name>
    <dbReference type="NCBI Taxonomy" id="79912"/>
    <lineage>
        <taxon>Bacteria</taxon>
        <taxon>Bacillati</taxon>
        <taxon>Actinomycetota</taxon>
        <taxon>Actinomycetes</taxon>
        <taxon>Streptosporangiales</taxon>
        <taxon>Thermomonosporaceae</taxon>
        <taxon>Actinoallomurus</taxon>
    </lineage>
</organism>
<evidence type="ECO:0000256" key="1">
    <source>
        <dbReference type="ARBA" id="ARBA00007169"/>
    </source>
</evidence>
<dbReference type="Proteomes" id="UP001501822">
    <property type="component" value="Unassembled WGS sequence"/>
</dbReference>
<accession>A0ABP3GHR8</accession>
<keyword evidence="2 4" id="KW-0378">Hydrolase</keyword>
<reference evidence="5" key="1">
    <citation type="journal article" date="2019" name="Int. J. Syst. Evol. Microbiol.">
        <title>The Global Catalogue of Microorganisms (GCM) 10K type strain sequencing project: providing services to taxonomists for standard genome sequencing and annotation.</title>
        <authorList>
            <consortium name="The Broad Institute Genomics Platform"/>
            <consortium name="The Broad Institute Genome Sequencing Center for Infectious Disease"/>
            <person name="Wu L."/>
            <person name="Ma J."/>
        </authorList>
    </citation>
    <scope>NUCLEOTIDE SEQUENCE [LARGE SCALE GENOMIC DNA]</scope>
    <source>
        <strain evidence="5">JCM 3146</strain>
    </source>
</reference>
<evidence type="ECO:0000259" key="3">
    <source>
        <dbReference type="SMART" id="SM00824"/>
    </source>
</evidence>
<dbReference type="InterPro" id="IPR029058">
    <property type="entry name" value="AB_hydrolase_fold"/>
</dbReference>
<sequence>MPGWIRTFQARPAAATRLICFPHAGGSAAFYRPWAQAATDVDVRIAEYPGRADRLFEPLVDDAREVARAVTEALGPLLDRPVALFGHSMGATIAYETARLLAARGTPPAHLFVSASRAPHDRPGGSPEEVLHDKPDDILVAGLVRLGGTDTETLADPQLRELVLPYVRSDFRLLECYRHEPGPLLDVPITAFTADADPVVTSAQAGRWAELTTGAFTLRVYPGDHFYLVPHQDALLAAIRERIADRPGPPPLPRRDRAHD</sequence>
<dbReference type="InterPro" id="IPR020802">
    <property type="entry name" value="TesA-like"/>
</dbReference>
<gene>
    <name evidence="4" type="ORF">GCM10010151_39390</name>
</gene>
<comment type="caution">
    <text evidence="4">The sequence shown here is derived from an EMBL/GenBank/DDBJ whole genome shotgun (WGS) entry which is preliminary data.</text>
</comment>
<evidence type="ECO:0000313" key="4">
    <source>
        <dbReference type="EMBL" id="GAA0345911.1"/>
    </source>
</evidence>
<dbReference type="RefSeq" id="WP_252808462.1">
    <property type="nucleotide sequence ID" value="NZ_BAAABM010000037.1"/>
</dbReference>
<dbReference type="EMBL" id="BAAABM010000037">
    <property type="protein sequence ID" value="GAA0345911.1"/>
    <property type="molecule type" value="Genomic_DNA"/>
</dbReference>
<evidence type="ECO:0000313" key="5">
    <source>
        <dbReference type="Proteomes" id="UP001501822"/>
    </source>
</evidence>
<name>A0ABP3GHR8_9ACTN</name>
<feature type="domain" description="Thioesterase TesA-like" evidence="3">
    <location>
        <begin position="19"/>
        <end position="243"/>
    </location>
</feature>
<dbReference type="SUPFAM" id="SSF53474">
    <property type="entry name" value="alpha/beta-Hydrolases"/>
    <property type="match status" value="1"/>
</dbReference>
<dbReference type="InterPro" id="IPR001031">
    <property type="entry name" value="Thioesterase"/>
</dbReference>
<comment type="similarity">
    <text evidence="1">Belongs to the thioesterase family.</text>
</comment>
<dbReference type="Gene3D" id="3.40.50.1820">
    <property type="entry name" value="alpha/beta hydrolase"/>
    <property type="match status" value="1"/>
</dbReference>
<dbReference type="GO" id="GO:0016787">
    <property type="term" value="F:hydrolase activity"/>
    <property type="evidence" value="ECO:0007669"/>
    <property type="project" value="UniProtKB-KW"/>
</dbReference>
<protein>
    <submittedName>
        <fullName evidence="4">Alpha/beta fold hydrolase</fullName>
    </submittedName>
</protein>
<proteinExistence type="inferred from homology"/>
<evidence type="ECO:0000256" key="2">
    <source>
        <dbReference type="ARBA" id="ARBA00022801"/>
    </source>
</evidence>